<dbReference type="GO" id="GO:0003676">
    <property type="term" value="F:nucleic acid binding"/>
    <property type="evidence" value="ECO:0007669"/>
    <property type="project" value="InterPro"/>
</dbReference>
<organism evidence="4 5">
    <name type="scientific">Oleispira antarctica</name>
    <dbReference type="NCBI Taxonomy" id="188908"/>
    <lineage>
        <taxon>Bacteria</taxon>
        <taxon>Pseudomonadati</taxon>
        <taxon>Pseudomonadota</taxon>
        <taxon>Gammaproteobacteria</taxon>
        <taxon>Oceanospirillales</taxon>
        <taxon>Oceanospirillaceae</taxon>
        <taxon>Oleispira</taxon>
    </lineage>
</organism>
<dbReference type="InterPro" id="IPR003615">
    <property type="entry name" value="HNH_nuc"/>
</dbReference>
<reference evidence="5" key="1">
    <citation type="journal article" date="2017" name="Proc. Natl. Acad. Sci. U.S.A.">
        <title>Simulation of Deepwater Horizon oil plume reveals substrate specialization within a complex community of hydrocarbon degraders.</title>
        <authorList>
            <person name="Hu P."/>
            <person name="Dubinsky E.A."/>
            <person name="Probst A.J."/>
            <person name="Wang J."/>
            <person name="Sieber C.M.K."/>
            <person name="Tom L.M."/>
            <person name="Gardinali P."/>
            <person name="Banfield J.F."/>
            <person name="Atlas R.M."/>
            <person name="Andersen G.L."/>
        </authorList>
    </citation>
    <scope>NUCLEOTIDE SEQUENCE [LARGE SCALE GENOMIC DNA]</scope>
</reference>
<dbReference type="Pfam" id="PF01844">
    <property type="entry name" value="HNH"/>
    <property type="match status" value="1"/>
</dbReference>
<feature type="compositionally biased region" description="Polar residues" evidence="2">
    <location>
        <begin position="241"/>
        <end position="253"/>
    </location>
</feature>
<name>A0A1Y5HSK4_OLEAN</name>
<dbReference type="GO" id="GO:0004519">
    <property type="term" value="F:endonuclease activity"/>
    <property type="evidence" value="ECO:0007669"/>
    <property type="project" value="InterPro"/>
</dbReference>
<evidence type="ECO:0000256" key="2">
    <source>
        <dbReference type="SAM" id="MobiDB-lite"/>
    </source>
</evidence>
<evidence type="ECO:0000313" key="4">
    <source>
        <dbReference type="EMBL" id="OUS39467.1"/>
    </source>
</evidence>
<dbReference type="Proteomes" id="UP000227088">
    <property type="component" value="Unassembled WGS sequence"/>
</dbReference>
<feature type="non-terminal residue" evidence="4">
    <location>
        <position position="1"/>
    </location>
</feature>
<proteinExistence type="inferred from homology"/>
<gene>
    <name evidence="4" type="ORF">A9R00_09570</name>
</gene>
<comment type="caution">
    <text evidence="4">The sequence shown here is derived from an EMBL/GenBank/DDBJ whole genome shotgun (WGS) entry which is preliminary data.</text>
</comment>
<dbReference type="InterPro" id="IPR002711">
    <property type="entry name" value="HNH"/>
</dbReference>
<comment type="similarity">
    <text evidence="1">Belongs to the Rv1128c/1148c/1588c/1702c/1945/3466 family.</text>
</comment>
<dbReference type="AlphaFoldDB" id="A0A1Y5HSK4"/>
<dbReference type="CDD" id="cd00085">
    <property type="entry name" value="HNHc"/>
    <property type="match status" value="1"/>
</dbReference>
<evidence type="ECO:0000259" key="3">
    <source>
        <dbReference type="SMART" id="SM00507"/>
    </source>
</evidence>
<dbReference type="InterPro" id="IPR003870">
    <property type="entry name" value="DUF222"/>
</dbReference>
<evidence type="ECO:0000313" key="5">
    <source>
        <dbReference type="Proteomes" id="UP000227088"/>
    </source>
</evidence>
<evidence type="ECO:0000256" key="1">
    <source>
        <dbReference type="ARBA" id="ARBA00023450"/>
    </source>
</evidence>
<dbReference type="SMART" id="SM00507">
    <property type="entry name" value="HNHc"/>
    <property type="match status" value="1"/>
</dbReference>
<dbReference type="Pfam" id="PF02720">
    <property type="entry name" value="DUF222"/>
    <property type="match status" value="1"/>
</dbReference>
<feature type="region of interest" description="Disordered" evidence="2">
    <location>
        <begin position="234"/>
        <end position="253"/>
    </location>
</feature>
<protein>
    <recommendedName>
        <fullName evidence="3">HNH nuclease domain-containing protein</fullName>
    </recommendedName>
</protein>
<sequence>SIEYISSSSIENSIKENDDISEYSASDNNEQLADKITILAGQINAANYRFLKLIAEFDRRTAWEGAGIRSCAYWLNWKCSININAAREKVRVARALEELPEINEAFKKGELSYSKVRAMTRVATDLNESYLLNIAQYGTAQHVEKLVGTFRTVSRVEDFAGADAISVMGELDESVVVSDHKFEQRREQKRYESRGVSCYQDNENMWIIKAKLPAEEGGLLVKLLEELGNNLADSHLKANQPPESSDKNSQNLSAERFSEYKKDDLSGKKLLNKALSKKEQLLPKEEPLTFPQRRADALTTIAESFLAKTADNTEFSTLKGAERCQLVLHVHHGRAGSIRDDASSDAKDDVQLDADLDGRWLVPDTALRLACDAGLQVVEEDAVGNVLNIGRRSRIIPPAMSRALAIRDGGCQFPGCCETRFVEGHHIKHWANGGDTKLENLVTLCRYHHRELHRGKFFISVKPESEVLERFADRLCFSTVDRYFDSPFNRTEDFVIAPNPAKFTCACCDDSVLKKILPRAVYDGIDEKTAVTKWQGEGMDLGMAIEGLISASGYGVNGNK</sequence>
<dbReference type="EMBL" id="MABE01000556">
    <property type="protein sequence ID" value="OUS39467.1"/>
    <property type="molecule type" value="Genomic_DNA"/>
</dbReference>
<dbReference type="GO" id="GO:0008270">
    <property type="term" value="F:zinc ion binding"/>
    <property type="evidence" value="ECO:0007669"/>
    <property type="project" value="InterPro"/>
</dbReference>
<feature type="domain" description="HNH nuclease" evidence="3">
    <location>
        <begin position="399"/>
        <end position="450"/>
    </location>
</feature>
<dbReference type="Gene3D" id="1.10.30.50">
    <property type="match status" value="1"/>
</dbReference>
<accession>A0A1Y5HSK4</accession>